<dbReference type="InterPro" id="IPR032466">
    <property type="entry name" value="Metal_Hydrolase"/>
</dbReference>
<dbReference type="PANTHER" id="PTHR21240">
    <property type="entry name" value="2-AMINO-3-CARBOXYLMUCONATE-6-SEMIALDEHYDE DECARBOXYLASE"/>
    <property type="match status" value="1"/>
</dbReference>
<dbReference type="EMBL" id="UINC01010820">
    <property type="protein sequence ID" value="SVA47996.1"/>
    <property type="molecule type" value="Genomic_DNA"/>
</dbReference>
<gene>
    <name evidence="3" type="ORF">METZ01_LOCUS100850</name>
</gene>
<organism evidence="3">
    <name type="scientific">marine metagenome</name>
    <dbReference type="NCBI Taxonomy" id="408172"/>
    <lineage>
        <taxon>unclassified sequences</taxon>
        <taxon>metagenomes</taxon>
        <taxon>ecological metagenomes</taxon>
    </lineage>
</organism>
<dbReference type="PANTHER" id="PTHR21240:SF28">
    <property type="entry name" value="ISO-OROTATE DECARBOXYLASE (EUROFUNG)"/>
    <property type="match status" value="1"/>
</dbReference>
<dbReference type="GO" id="GO:0016787">
    <property type="term" value="F:hydrolase activity"/>
    <property type="evidence" value="ECO:0007669"/>
    <property type="project" value="InterPro"/>
</dbReference>
<dbReference type="GO" id="GO:0005737">
    <property type="term" value="C:cytoplasm"/>
    <property type="evidence" value="ECO:0007669"/>
    <property type="project" value="TreeGrafter"/>
</dbReference>
<dbReference type="GO" id="GO:0016831">
    <property type="term" value="F:carboxy-lyase activity"/>
    <property type="evidence" value="ECO:0007669"/>
    <property type="project" value="InterPro"/>
</dbReference>
<evidence type="ECO:0000313" key="3">
    <source>
        <dbReference type="EMBL" id="SVA47996.1"/>
    </source>
</evidence>
<name>A0A381W611_9ZZZZ</name>
<reference evidence="3" key="1">
    <citation type="submission" date="2018-05" db="EMBL/GenBank/DDBJ databases">
        <authorList>
            <person name="Lanie J.A."/>
            <person name="Ng W.-L."/>
            <person name="Kazmierczak K.M."/>
            <person name="Andrzejewski T.M."/>
            <person name="Davidsen T.M."/>
            <person name="Wayne K.J."/>
            <person name="Tettelin H."/>
            <person name="Glass J.I."/>
            <person name="Rusch D."/>
            <person name="Podicherti R."/>
            <person name="Tsui H.-C.T."/>
            <person name="Winkler M.E."/>
        </authorList>
    </citation>
    <scope>NUCLEOTIDE SEQUENCE</scope>
</reference>
<dbReference type="Gene3D" id="3.20.20.140">
    <property type="entry name" value="Metal-dependent hydrolases"/>
    <property type="match status" value="1"/>
</dbReference>
<dbReference type="InterPro" id="IPR032465">
    <property type="entry name" value="ACMSD"/>
</dbReference>
<dbReference type="GO" id="GO:0019748">
    <property type="term" value="P:secondary metabolic process"/>
    <property type="evidence" value="ECO:0007669"/>
    <property type="project" value="TreeGrafter"/>
</dbReference>
<proteinExistence type="predicted"/>
<evidence type="ECO:0000256" key="1">
    <source>
        <dbReference type="ARBA" id="ARBA00023239"/>
    </source>
</evidence>
<feature type="domain" description="Amidohydrolase-related" evidence="2">
    <location>
        <begin position="117"/>
        <end position="372"/>
    </location>
</feature>
<dbReference type="InterPro" id="IPR006680">
    <property type="entry name" value="Amidohydro-rel"/>
</dbReference>
<dbReference type="AlphaFoldDB" id="A0A381W611"/>
<keyword evidence="1" id="KW-0456">Lyase</keyword>
<sequence length="374" mass="42183">MSYNIISGDSHVDLRFMPETIFVDNAEPSMVDKMPYVVETENGKRWMATGTDLGLAGHQTDKNTFSAEMDYRHKRMLDGGFFGDVDKGYHPTNAELRIRDQEKDGVEAEVLYGLLRVGKQLNDRVQVNEIFRIYNDWAAQFCKANPDRFAGLACVPNHDPNAASLELERSARIGLKGADFGVGGSGRPIYHKDWEILWQTANDTGLPISFHTTGLIPMKAGSDEGAEYDGVFHNVRTVLFQLSGAEFVTSTIISGICERYPNFKFVLGECGVSWLPYVLDRMDHECDGMKGLTMKPSEYWTRQGYTTFQYEPVAGDFIPMIGPDNVIWGSDYPHQDGVWPDSLKVIEECLGRIDPEQKRKVICENTAKLYDFKL</sequence>
<dbReference type="SUPFAM" id="SSF51556">
    <property type="entry name" value="Metallo-dependent hydrolases"/>
    <property type="match status" value="1"/>
</dbReference>
<accession>A0A381W611</accession>
<dbReference type="Pfam" id="PF04909">
    <property type="entry name" value="Amidohydro_2"/>
    <property type="match status" value="1"/>
</dbReference>
<evidence type="ECO:0000259" key="2">
    <source>
        <dbReference type="Pfam" id="PF04909"/>
    </source>
</evidence>
<protein>
    <recommendedName>
        <fullName evidence="2">Amidohydrolase-related domain-containing protein</fullName>
    </recommendedName>
</protein>